<evidence type="ECO:0000313" key="2">
    <source>
        <dbReference type="Proteomes" id="UP000541154"/>
    </source>
</evidence>
<comment type="caution">
    <text evidence="1">The sequence shown here is derived from an EMBL/GenBank/DDBJ whole genome shotgun (WGS) entry which is preliminary data.</text>
</comment>
<dbReference type="AlphaFoldDB" id="A0A8H6EAF9"/>
<proteinExistence type="predicted"/>
<keyword evidence="2" id="KW-1185">Reference proteome</keyword>
<dbReference type="Proteomes" id="UP000541154">
    <property type="component" value="Unassembled WGS sequence"/>
</dbReference>
<accession>A0A8H6EAF9</accession>
<protein>
    <submittedName>
        <fullName evidence="1">Uncharacterized protein</fullName>
    </submittedName>
</protein>
<reference evidence="1 2" key="1">
    <citation type="submission" date="2019-04" db="EMBL/GenBank/DDBJ databases">
        <title>Aspergillus burnettii sp. nov., novel species from soil in southeast Queensland.</title>
        <authorList>
            <person name="Gilchrist C.L.M."/>
            <person name="Pitt J.I."/>
            <person name="Lange L."/>
            <person name="Lacey H.J."/>
            <person name="Vuong D."/>
            <person name="Midgley D.J."/>
            <person name="Greenfield P."/>
            <person name="Bradbury M."/>
            <person name="Lacey E."/>
            <person name="Busk P.K."/>
            <person name="Pilgaard B."/>
            <person name="Chooi Y.H."/>
            <person name="Piggott A.M."/>
        </authorList>
    </citation>
    <scope>NUCLEOTIDE SEQUENCE [LARGE SCALE GENOMIC DNA]</scope>
    <source>
        <strain evidence="1 2">FRR 5400</strain>
    </source>
</reference>
<organism evidence="1 2">
    <name type="scientific">Petromyces alliaceus</name>
    <name type="common">Aspergillus alliaceus</name>
    <dbReference type="NCBI Taxonomy" id="209559"/>
    <lineage>
        <taxon>Eukaryota</taxon>
        <taxon>Fungi</taxon>
        <taxon>Dikarya</taxon>
        <taxon>Ascomycota</taxon>
        <taxon>Pezizomycotina</taxon>
        <taxon>Eurotiomycetes</taxon>
        <taxon>Eurotiomycetidae</taxon>
        <taxon>Eurotiales</taxon>
        <taxon>Aspergillaceae</taxon>
        <taxon>Aspergillus</taxon>
        <taxon>Aspergillus subgen. Circumdati</taxon>
    </lineage>
</organism>
<dbReference type="EMBL" id="SPNV01000020">
    <property type="protein sequence ID" value="KAF5865366.1"/>
    <property type="molecule type" value="Genomic_DNA"/>
</dbReference>
<evidence type="ECO:0000313" key="1">
    <source>
        <dbReference type="EMBL" id="KAF5865366.1"/>
    </source>
</evidence>
<name>A0A8H6EAF9_PETAA</name>
<sequence>MAMPCTPNLANPPSAGMLSFTLLAERVVGMLEETFRFAAEAATTPSPVESPLGQALPATRARRLERLFRGLLALPCVFPIPAGCIDGGLSKGVVGWFETPVAAGEGDVGRRTVGLGWEFGILDDAAEG</sequence>
<gene>
    <name evidence="1" type="ORF">ETB97_004177</name>
</gene>